<dbReference type="InterPro" id="IPR001789">
    <property type="entry name" value="Sig_transdc_resp-reg_receiver"/>
</dbReference>
<dbReference type="AlphaFoldDB" id="A0A1M4SA99"/>
<evidence type="ECO:0000313" key="3">
    <source>
        <dbReference type="EMBL" id="SHE29112.1"/>
    </source>
</evidence>
<dbReference type="InterPro" id="IPR052893">
    <property type="entry name" value="TCS_response_regulator"/>
</dbReference>
<dbReference type="CDD" id="cd17557">
    <property type="entry name" value="REC_Rcp-like"/>
    <property type="match status" value="1"/>
</dbReference>
<dbReference type="GO" id="GO:0000160">
    <property type="term" value="P:phosphorelay signal transduction system"/>
    <property type="evidence" value="ECO:0007669"/>
    <property type="project" value="InterPro"/>
</dbReference>
<evidence type="ECO:0000259" key="2">
    <source>
        <dbReference type="PROSITE" id="PS50110"/>
    </source>
</evidence>
<proteinExistence type="predicted"/>
<protein>
    <submittedName>
        <fullName evidence="3">CheY chemotaxis protein or a CheY-like REC (Receiver) domain</fullName>
    </submittedName>
</protein>
<keyword evidence="1" id="KW-0597">Phosphoprotein</keyword>
<dbReference type="OrthoDB" id="1121174at2"/>
<dbReference type="Proteomes" id="UP000184048">
    <property type="component" value="Unassembled WGS sequence"/>
</dbReference>
<dbReference type="STRING" id="1121884.SAMN02745131_00036"/>
<feature type="domain" description="Response regulatory" evidence="2">
    <location>
        <begin position="6"/>
        <end position="131"/>
    </location>
</feature>
<dbReference type="SMART" id="SM00448">
    <property type="entry name" value="REC"/>
    <property type="match status" value="1"/>
</dbReference>
<keyword evidence="4" id="KW-1185">Reference proteome</keyword>
<organism evidence="3 4">
    <name type="scientific">Flavisolibacter ginsengisoli DSM 18119</name>
    <dbReference type="NCBI Taxonomy" id="1121884"/>
    <lineage>
        <taxon>Bacteria</taxon>
        <taxon>Pseudomonadati</taxon>
        <taxon>Bacteroidota</taxon>
        <taxon>Chitinophagia</taxon>
        <taxon>Chitinophagales</taxon>
        <taxon>Chitinophagaceae</taxon>
        <taxon>Flavisolibacter</taxon>
    </lineage>
</organism>
<gene>
    <name evidence="3" type="ORF">SAMN02745131_00036</name>
</gene>
<dbReference type="Pfam" id="PF00072">
    <property type="entry name" value="Response_reg"/>
    <property type="match status" value="1"/>
</dbReference>
<dbReference type="PANTHER" id="PTHR44520:SF2">
    <property type="entry name" value="RESPONSE REGULATOR RCP1"/>
    <property type="match status" value="1"/>
</dbReference>
<dbReference type="PANTHER" id="PTHR44520">
    <property type="entry name" value="RESPONSE REGULATOR RCP1-RELATED"/>
    <property type="match status" value="1"/>
</dbReference>
<dbReference type="RefSeq" id="WP_072833226.1">
    <property type="nucleotide sequence ID" value="NZ_FQUU01000001.1"/>
</dbReference>
<evidence type="ECO:0000313" key="4">
    <source>
        <dbReference type="Proteomes" id="UP000184048"/>
    </source>
</evidence>
<sequence length="142" mass="16239">MSRITTILLVEDDQLDAMDIKRSLDKLNVLYKLVVAKNGEEAIDMMKGNHEVTLENLPDIILIDINMPRMNGLEFLQVIRDTPEWKKIKCFMITTSDEKVDKEAAKKLGVSGYILKPFKINNTSSLDSFNLVIDLMNMKGYE</sequence>
<dbReference type="PROSITE" id="PS50110">
    <property type="entry name" value="RESPONSE_REGULATORY"/>
    <property type="match status" value="1"/>
</dbReference>
<evidence type="ECO:0000256" key="1">
    <source>
        <dbReference type="PROSITE-ProRule" id="PRU00169"/>
    </source>
</evidence>
<feature type="modified residue" description="4-aspartylphosphate" evidence="1">
    <location>
        <position position="64"/>
    </location>
</feature>
<name>A0A1M4SA99_9BACT</name>
<accession>A0A1M4SA99</accession>
<dbReference type="InterPro" id="IPR011006">
    <property type="entry name" value="CheY-like_superfamily"/>
</dbReference>
<dbReference type="SUPFAM" id="SSF52172">
    <property type="entry name" value="CheY-like"/>
    <property type="match status" value="1"/>
</dbReference>
<dbReference type="EMBL" id="FQUU01000001">
    <property type="protein sequence ID" value="SHE29112.1"/>
    <property type="molecule type" value="Genomic_DNA"/>
</dbReference>
<reference evidence="3 4" key="1">
    <citation type="submission" date="2016-11" db="EMBL/GenBank/DDBJ databases">
        <authorList>
            <person name="Jaros S."/>
            <person name="Januszkiewicz K."/>
            <person name="Wedrychowicz H."/>
        </authorList>
    </citation>
    <scope>NUCLEOTIDE SEQUENCE [LARGE SCALE GENOMIC DNA]</scope>
    <source>
        <strain evidence="3 4">DSM 18119</strain>
    </source>
</reference>
<dbReference type="Gene3D" id="3.40.50.2300">
    <property type="match status" value="1"/>
</dbReference>